<dbReference type="EMBL" id="VSSQ01008575">
    <property type="protein sequence ID" value="MPM39247.1"/>
    <property type="molecule type" value="Genomic_DNA"/>
</dbReference>
<keyword evidence="1" id="KW-0472">Membrane</keyword>
<sequence length="117" mass="12341">MKVGDLMTFYSSVVQNFLVAFGIVIGAGIFSGIGAIITNNPPYKAMIEAAASIKIWALAASLGGTFTSFTVIEKGLFDGEVRTLLKQAIFVLISLSGANIGYGFIKAIKICGDIWGK</sequence>
<dbReference type="Pfam" id="PF14034">
    <property type="entry name" value="Spore_YtrH"/>
    <property type="match status" value="1"/>
</dbReference>
<dbReference type="InterPro" id="IPR025689">
    <property type="entry name" value="Spore_YtrH"/>
</dbReference>
<feature type="transmembrane region" description="Helical" evidence="1">
    <location>
        <begin position="17"/>
        <end position="37"/>
    </location>
</feature>
<accession>A0A644ZEW8</accession>
<name>A0A644ZEW8_9ZZZZ</name>
<feature type="transmembrane region" description="Helical" evidence="1">
    <location>
        <begin position="49"/>
        <end position="72"/>
    </location>
</feature>
<protein>
    <submittedName>
        <fullName evidence="2">Sporulation membrane protein YtrH</fullName>
    </submittedName>
</protein>
<keyword evidence="1" id="KW-1133">Transmembrane helix</keyword>
<gene>
    <name evidence="2" type="primary">ytrH</name>
    <name evidence="2" type="ORF">SDC9_85880</name>
</gene>
<proteinExistence type="predicted"/>
<reference evidence="2" key="1">
    <citation type="submission" date="2019-08" db="EMBL/GenBank/DDBJ databases">
        <authorList>
            <person name="Kucharzyk K."/>
            <person name="Murdoch R.W."/>
            <person name="Higgins S."/>
            <person name="Loffler F."/>
        </authorList>
    </citation>
    <scope>NUCLEOTIDE SEQUENCE</scope>
</reference>
<evidence type="ECO:0000313" key="2">
    <source>
        <dbReference type="EMBL" id="MPM39247.1"/>
    </source>
</evidence>
<evidence type="ECO:0000256" key="1">
    <source>
        <dbReference type="SAM" id="Phobius"/>
    </source>
</evidence>
<organism evidence="2">
    <name type="scientific">bioreactor metagenome</name>
    <dbReference type="NCBI Taxonomy" id="1076179"/>
    <lineage>
        <taxon>unclassified sequences</taxon>
        <taxon>metagenomes</taxon>
        <taxon>ecological metagenomes</taxon>
    </lineage>
</organism>
<keyword evidence="1" id="KW-0812">Transmembrane</keyword>
<comment type="caution">
    <text evidence="2">The sequence shown here is derived from an EMBL/GenBank/DDBJ whole genome shotgun (WGS) entry which is preliminary data.</text>
</comment>
<dbReference type="AlphaFoldDB" id="A0A644ZEW8"/>
<feature type="transmembrane region" description="Helical" evidence="1">
    <location>
        <begin position="84"/>
        <end position="105"/>
    </location>
</feature>